<dbReference type="InterPro" id="IPR027450">
    <property type="entry name" value="AlkB-like"/>
</dbReference>
<dbReference type="GO" id="GO:0006631">
    <property type="term" value="P:fatty acid metabolic process"/>
    <property type="evidence" value="ECO:0007669"/>
    <property type="project" value="TreeGrafter"/>
</dbReference>
<dbReference type="GO" id="GO:0005759">
    <property type="term" value="C:mitochondrial matrix"/>
    <property type="evidence" value="ECO:0007669"/>
    <property type="project" value="TreeGrafter"/>
</dbReference>
<accession>A0AAN7V4I1</accession>
<dbReference type="PANTHER" id="PTHR21052:SF0">
    <property type="entry name" value="ALPHA-KETOGLUTARATE-DEPENDENT DIOXYGENASE ALKB HOMOLOG 7, MITOCHONDRIAL"/>
    <property type="match status" value="1"/>
</dbReference>
<keyword evidence="4" id="KW-1185">Reference proteome</keyword>
<dbReference type="Proteomes" id="UP001329430">
    <property type="component" value="Chromosome 10"/>
</dbReference>
<evidence type="ECO:0000313" key="3">
    <source>
        <dbReference type="EMBL" id="KAK5638476.1"/>
    </source>
</evidence>
<comment type="cofactor">
    <cofactor evidence="1">
        <name>Fe(2+)</name>
        <dbReference type="ChEBI" id="CHEBI:29033"/>
    </cofactor>
</comment>
<dbReference type="Pfam" id="PF13532">
    <property type="entry name" value="2OG-FeII_Oxy_2"/>
    <property type="match status" value="1"/>
</dbReference>
<evidence type="ECO:0000313" key="4">
    <source>
        <dbReference type="Proteomes" id="UP001329430"/>
    </source>
</evidence>
<name>A0AAN7V4I1_9COLE</name>
<comment type="caution">
    <text evidence="3">The sequence shown here is derived from an EMBL/GenBank/DDBJ whole genome shotgun (WGS) entry which is preliminary data.</text>
</comment>
<dbReference type="GO" id="GO:0006974">
    <property type="term" value="P:DNA damage response"/>
    <property type="evidence" value="ECO:0007669"/>
    <property type="project" value="InterPro"/>
</dbReference>
<evidence type="ECO:0000259" key="2">
    <source>
        <dbReference type="Pfam" id="PF13532"/>
    </source>
</evidence>
<dbReference type="SUPFAM" id="SSF51197">
    <property type="entry name" value="Clavaminate synthase-like"/>
    <property type="match status" value="1"/>
</dbReference>
<feature type="domain" description="Alpha-ketoglutarate-dependent dioxygenase AlkB-like" evidence="2">
    <location>
        <begin position="135"/>
        <end position="221"/>
    </location>
</feature>
<sequence>MFIRNILKFPVIYYNKQLLHVKTVQVSDWLPKNFELSAAFEEKLDVARDLVNTMTVYENFLNAQDEESVLNEIEPYLKTLRYEFDHWDDAIHGYRETERLHWNPDNQKILDKVRSLAFPPSVTPLKFVHILDIDQKGYIKPHIDSDRFCGDTIAGLSLLSDCVMRLVRDDAKDMYVNVLLKKNSLYIMKSAARYQYTHEILKEDCSFFKNELVKRDRRISVICRNSP</sequence>
<gene>
    <name evidence="3" type="ORF">RI129_012771</name>
</gene>
<dbReference type="InterPro" id="IPR037151">
    <property type="entry name" value="AlkB-like_sf"/>
</dbReference>
<proteinExistence type="predicted"/>
<dbReference type="AlphaFoldDB" id="A0AAN7V4I1"/>
<organism evidence="3 4">
    <name type="scientific">Pyrocoelia pectoralis</name>
    <dbReference type="NCBI Taxonomy" id="417401"/>
    <lineage>
        <taxon>Eukaryota</taxon>
        <taxon>Metazoa</taxon>
        <taxon>Ecdysozoa</taxon>
        <taxon>Arthropoda</taxon>
        <taxon>Hexapoda</taxon>
        <taxon>Insecta</taxon>
        <taxon>Pterygota</taxon>
        <taxon>Neoptera</taxon>
        <taxon>Endopterygota</taxon>
        <taxon>Coleoptera</taxon>
        <taxon>Polyphaga</taxon>
        <taxon>Elateriformia</taxon>
        <taxon>Elateroidea</taxon>
        <taxon>Lampyridae</taxon>
        <taxon>Lampyrinae</taxon>
        <taxon>Pyrocoelia</taxon>
    </lineage>
</organism>
<evidence type="ECO:0000256" key="1">
    <source>
        <dbReference type="ARBA" id="ARBA00001954"/>
    </source>
</evidence>
<protein>
    <recommendedName>
        <fullName evidence="2">Alpha-ketoglutarate-dependent dioxygenase AlkB-like domain-containing protein</fullName>
    </recommendedName>
</protein>
<dbReference type="Gene3D" id="2.60.120.590">
    <property type="entry name" value="Alpha-ketoglutarate-dependent dioxygenase AlkB-like"/>
    <property type="match status" value="1"/>
</dbReference>
<dbReference type="InterPro" id="IPR032870">
    <property type="entry name" value="ALKBH7-like"/>
</dbReference>
<dbReference type="PANTHER" id="PTHR21052">
    <property type="entry name" value="SPERMATOGENESIS ASSOCIATED 11-RELATED"/>
    <property type="match status" value="1"/>
</dbReference>
<reference evidence="3 4" key="1">
    <citation type="journal article" date="2024" name="Insects">
        <title>An Improved Chromosome-Level Genome Assembly of the Firefly Pyrocoelia pectoralis.</title>
        <authorList>
            <person name="Fu X."/>
            <person name="Meyer-Rochow V.B."/>
            <person name="Ballantyne L."/>
            <person name="Zhu X."/>
        </authorList>
    </citation>
    <scope>NUCLEOTIDE SEQUENCE [LARGE SCALE GENOMIC DNA]</scope>
    <source>
        <strain evidence="3">XCY_ONT2</strain>
    </source>
</reference>
<dbReference type="EMBL" id="JAVRBK010000010">
    <property type="protein sequence ID" value="KAK5638476.1"/>
    <property type="molecule type" value="Genomic_DNA"/>
</dbReference>